<comment type="caution">
    <text evidence="1">The sequence shown here is derived from an EMBL/GenBank/DDBJ whole genome shotgun (WGS) entry which is preliminary data.</text>
</comment>
<organism evidence="1 2">
    <name type="scientific">Pseudomonas protegens</name>
    <dbReference type="NCBI Taxonomy" id="380021"/>
    <lineage>
        <taxon>Bacteria</taxon>
        <taxon>Pseudomonadati</taxon>
        <taxon>Pseudomonadota</taxon>
        <taxon>Gammaproteobacteria</taxon>
        <taxon>Pseudomonadales</taxon>
        <taxon>Pseudomonadaceae</taxon>
        <taxon>Pseudomonas</taxon>
    </lineage>
</organism>
<evidence type="ECO:0000313" key="1">
    <source>
        <dbReference type="EMBL" id="PYC29926.1"/>
    </source>
</evidence>
<reference evidence="1 2" key="1">
    <citation type="submission" date="2018-06" db="EMBL/GenBank/DDBJ databases">
        <title>Pseudomonas diversity within urban Lake Michigan freshwaters.</title>
        <authorList>
            <person name="Batrich M."/>
            <person name="Hatzopoulos T."/>
            <person name="Putonti C."/>
        </authorList>
    </citation>
    <scope>NUCLEOTIDE SEQUENCE [LARGE SCALE GENOMIC DNA]</scope>
    <source>
        <strain evidence="1 2">MB-090624</strain>
    </source>
</reference>
<dbReference type="Proteomes" id="UP000248188">
    <property type="component" value="Unassembled WGS sequence"/>
</dbReference>
<dbReference type="RefSeq" id="WP_110653501.1">
    <property type="nucleotide sequence ID" value="NZ_QJRN01000025.1"/>
</dbReference>
<gene>
    <name evidence="1" type="ORF">DMX08_28365</name>
</gene>
<evidence type="ECO:0000313" key="2">
    <source>
        <dbReference type="Proteomes" id="UP000248188"/>
    </source>
</evidence>
<dbReference type="Gene3D" id="3.50.50.60">
    <property type="entry name" value="FAD/NAD(P)-binding domain"/>
    <property type="match status" value="1"/>
</dbReference>
<proteinExistence type="predicted"/>
<dbReference type="SUPFAM" id="SSF51905">
    <property type="entry name" value="FAD/NAD(P)-binding domain"/>
    <property type="match status" value="1"/>
</dbReference>
<protein>
    <submittedName>
        <fullName evidence="1">Uncharacterized protein</fullName>
    </submittedName>
</protein>
<dbReference type="AlphaFoldDB" id="A0A9Q6N6P6"/>
<dbReference type="InterPro" id="IPR036188">
    <property type="entry name" value="FAD/NAD-bd_sf"/>
</dbReference>
<dbReference type="EMBL" id="QJRN01000025">
    <property type="protein sequence ID" value="PYC29926.1"/>
    <property type="molecule type" value="Genomic_DNA"/>
</dbReference>
<accession>A0A9Q6N6P6</accession>
<name>A0A9Q6N6P6_9PSED</name>
<sequence length="389" mass="42075">MDTLLQIIGFGPAALGLFITADRNGRLQQLLDCGLQVHERSASLEQWDGLGYEIEANSPIADFLGGIRRDGVFAQCLDQPQVQRWLQVPEQVVPLVQVSAFLRQLAQVIIERCQAHPRAAIHFAHGVEDVRCEADGFTVSGGWGNSSSRYLVLACGARVRELQPQEAMPATSVLCSDRVLRGRVDPILRQTLEQGRPVVVLGGSHSAFSVVGYLLERFTGLLGLGSIQVLCRRRPALWAASTRVAAPLGAQDRVDEDSGEVNRFCGLRGAAQDTLLQIEAGARASVVLHIGSTDPQPWLARGALLINATGYRPRLPGLLDAQGRQLRLDQRDGNLCKHPQSHELTVGGQAVRGLFGTGLGFSDRRGATLEVGVNFFHGRCAGNILHAVL</sequence>